<evidence type="ECO:0000256" key="2">
    <source>
        <dbReference type="SAM" id="MobiDB-lite"/>
    </source>
</evidence>
<evidence type="ECO:0000259" key="3">
    <source>
        <dbReference type="Pfam" id="PF03787"/>
    </source>
</evidence>
<evidence type="ECO:0000313" key="4">
    <source>
        <dbReference type="EMBL" id="ADV54189.1"/>
    </source>
</evidence>
<gene>
    <name evidence="4" type="ordered locus">Sput200_1730</name>
</gene>
<reference evidence="4 5" key="1">
    <citation type="submission" date="2011-01" db="EMBL/GenBank/DDBJ databases">
        <title>Complete sequence of Shewanella putrefaciens 200.</title>
        <authorList>
            <consortium name="US DOE Joint Genome Institute"/>
            <person name="Lucas S."/>
            <person name="Copeland A."/>
            <person name="Lapidus A."/>
            <person name="Cheng J.-F."/>
            <person name="Bruce D."/>
            <person name="Goodwin L."/>
            <person name="Pitluck S."/>
            <person name="Munk A.C."/>
            <person name="Detter J.C."/>
            <person name="Han C."/>
            <person name="Tapia R."/>
            <person name="Land M."/>
            <person name="Hauser L."/>
            <person name="Chang Y.-J."/>
            <person name="Jeffries C."/>
            <person name="Kyrpides N."/>
            <person name="Ivanova N."/>
            <person name="Mikhailova N."/>
            <person name="Kolker E."/>
            <person name="Lawrence C."/>
            <person name="McCue L.A."/>
            <person name="DiChristina T."/>
            <person name="Nealson K."/>
            <person name="Fredrickson J.K."/>
            <person name="Woyke T."/>
        </authorList>
    </citation>
    <scope>NUCLEOTIDE SEQUENCE [LARGE SCALE GENOMIC DNA]</scope>
    <source>
        <strain evidence="4 5">200</strain>
    </source>
</reference>
<dbReference type="EMBL" id="CP002457">
    <property type="protein sequence ID" value="ADV54189.1"/>
    <property type="molecule type" value="Genomic_DNA"/>
</dbReference>
<feature type="region of interest" description="Disordered" evidence="2">
    <location>
        <begin position="352"/>
        <end position="378"/>
    </location>
</feature>
<dbReference type="OrthoDB" id="190500at2"/>
<proteinExistence type="predicted"/>
<dbReference type="InterPro" id="IPR005537">
    <property type="entry name" value="RAMP_III_fam"/>
</dbReference>
<dbReference type="PATRIC" id="fig|399804.5.peg.1782"/>
<keyword evidence="1" id="KW-0051">Antiviral defense</keyword>
<accession>E6XI85</accession>
<dbReference type="InterPro" id="IPR007522">
    <property type="entry name" value="CRISPR-assoc_prot_TM1795"/>
</dbReference>
<dbReference type="NCBIfam" id="TIGR01894">
    <property type="entry name" value="cas_TM1795_cmr1"/>
    <property type="match status" value="1"/>
</dbReference>
<evidence type="ECO:0000256" key="1">
    <source>
        <dbReference type="ARBA" id="ARBA00023118"/>
    </source>
</evidence>
<dbReference type="Proteomes" id="UP000008209">
    <property type="component" value="Chromosome"/>
</dbReference>
<evidence type="ECO:0000313" key="5">
    <source>
        <dbReference type="Proteomes" id="UP000008209"/>
    </source>
</evidence>
<sequence>MRRQIKGELLDGLRDELKKEPSKNEWITYHCTLVTPMYGGGVEAGKVDTAMPIRASAIRGQLRFWWRIACGPKDPKVMRENEEAIWGGIGDKAAIASQVQIRVISKNVIMSNLVSSKKLAGSGVKYGLGAADEAYCLPSGYNFVLEIRYKDYITSDQIKQVKESLRWWALFGGVGARTRRGFGAVEVKGVEPIPIHDFDDEQTNKGCKLAFAKGQYNDAKLAWEKATNSLYEFRQQPEIGRNKGKEKKEGRSFWPEADQLRYLTGKNDNGRHMPEFEKNLIFPRAAFGLPIQFQFPGKNNDPDKMNLYPEDSERLASPLILRPYLDENKKWRALALLLPNWKKALTQPLTLEPTSEKKSSNSRKVTYPVNHWPDEDQQLERDRLTNDIKPMKGRANDPLSAFLEYFKEGNS</sequence>
<dbReference type="KEGG" id="shp:Sput200_1730"/>
<name>E6XI85_SHEP2</name>
<dbReference type="AlphaFoldDB" id="E6XI85"/>
<dbReference type="HOGENOM" id="CLU_043263_0_0_6"/>
<dbReference type="Pfam" id="PF03787">
    <property type="entry name" value="RAMPs"/>
    <property type="match status" value="1"/>
</dbReference>
<organism evidence="4 5">
    <name type="scientific">Shewanella putrefaciens (strain 200)</name>
    <dbReference type="NCBI Taxonomy" id="399804"/>
    <lineage>
        <taxon>Bacteria</taxon>
        <taxon>Pseudomonadati</taxon>
        <taxon>Pseudomonadota</taxon>
        <taxon>Gammaproteobacteria</taxon>
        <taxon>Alteromonadales</taxon>
        <taxon>Shewanellaceae</taxon>
        <taxon>Shewanella</taxon>
    </lineage>
</organism>
<protein>
    <submittedName>
        <fullName evidence="4">CRISPR-associated RAMP protein, Cmr1 family</fullName>
    </submittedName>
</protein>
<dbReference type="GO" id="GO:0051607">
    <property type="term" value="P:defense response to virus"/>
    <property type="evidence" value="ECO:0007669"/>
    <property type="project" value="UniProtKB-KW"/>
</dbReference>
<feature type="domain" description="CRISPR type III-associated protein" evidence="3">
    <location>
        <begin position="31"/>
        <end position="186"/>
    </location>
</feature>